<evidence type="ECO:0000313" key="6">
    <source>
        <dbReference type="Proteomes" id="UP001273505"/>
    </source>
</evidence>
<dbReference type="InterPro" id="IPR014756">
    <property type="entry name" value="Ig_E-set"/>
</dbReference>
<organism evidence="5 6">
    <name type="scientific">Gilvimarinus gilvus</name>
    <dbReference type="NCBI Taxonomy" id="3058038"/>
    <lineage>
        <taxon>Bacteria</taxon>
        <taxon>Pseudomonadati</taxon>
        <taxon>Pseudomonadota</taxon>
        <taxon>Gammaproteobacteria</taxon>
        <taxon>Cellvibrionales</taxon>
        <taxon>Cellvibrionaceae</taxon>
        <taxon>Gilvimarinus</taxon>
    </lineage>
</organism>
<evidence type="ECO:0000313" key="5">
    <source>
        <dbReference type="EMBL" id="MDX6851084.1"/>
    </source>
</evidence>
<feature type="domain" description="Glycosyl hydrolase family 13 catalytic" evidence="4">
    <location>
        <begin position="131"/>
        <end position="528"/>
    </location>
</feature>
<dbReference type="EMBL" id="JAXAFO010000039">
    <property type="protein sequence ID" value="MDX6851084.1"/>
    <property type="molecule type" value="Genomic_DNA"/>
</dbReference>
<dbReference type="PANTHER" id="PTHR10357:SF210">
    <property type="entry name" value="MALTODEXTRIN GLUCOSIDASE"/>
    <property type="match status" value="1"/>
</dbReference>
<dbReference type="InterPro" id="IPR013783">
    <property type="entry name" value="Ig-like_fold"/>
</dbReference>
<feature type="chain" id="PRO_5047534216" evidence="3">
    <location>
        <begin position="22"/>
        <end position="617"/>
    </location>
</feature>
<dbReference type="InterPro" id="IPR019492">
    <property type="entry name" value="Cyclo-malto-dextrinase_C"/>
</dbReference>
<evidence type="ECO:0000259" key="4">
    <source>
        <dbReference type="SMART" id="SM00642"/>
    </source>
</evidence>
<dbReference type="RefSeq" id="WP_302720665.1">
    <property type="nucleotide sequence ID" value="NZ_JAULRU010000154.1"/>
</dbReference>
<accession>A0ABU4S1L6</accession>
<dbReference type="Pfam" id="PF00128">
    <property type="entry name" value="Alpha-amylase"/>
    <property type="match status" value="1"/>
</dbReference>
<sequence>MTRLYVSVFLLLLILSSTAMADSALTVEPPNWWTGMQSSQLQLMVHGKNIGLVDRVTVVAEGVNVTRLTPGDSHNHLFVDLTLTSAIKSGTKRIQFWREGQLIDKIEYDFKDRNPGSSSRQGFTQADVIYLITPDRFANGNESNDELPAYAEGVNRSAPGGRHGGDIAGVIDHLDYIAEMGFTQIWLNPVLENAQPEYSYHGYSITDFYTIDPRMGTNAEYLTLSRRAQARGVGLIMDVVLNHAGSGHRWMDDKPFADWINFSGKFSPTSHRRESLRDPHAADVDKKQFSDGWFVPTMPDLNQRNPYMANYLIQNTLWWIEFAGLSGLRVDTYSYSDTQFLSDWSARVMQEYPNFNIVGEEWSENPAVVAYWQKGVENFDGYLSYAPSMFDFPWQVAMRDALSKPEAWGSGMVELYEAISNDFLYADPFSLVVFPDNHDMSRIYTQLNENISLWRMAMVLTLTSRGIAQIYYGTEILMSNPGTDDHGVIRTDFPGGWPSDTVSGFSGKGLTQAQREAQRFLQKLLHWRQSSAAIHNGSLTHFAPQDGIYIYFRHLENESVMVVINHNEVERAVDLSRFTERLQGFNSAENIFTDEILILDTSLAAPAMSASVYELVR</sequence>
<gene>
    <name evidence="5" type="ORF">SCD92_17030</name>
</gene>
<keyword evidence="3" id="KW-0732">Signal</keyword>
<dbReference type="PANTHER" id="PTHR10357">
    <property type="entry name" value="ALPHA-AMYLASE FAMILY MEMBER"/>
    <property type="match status" value="1"/>
</dbReference>
<dbReference type="InterPro" id="IPR017853">
    <property type="entry name" value="GH"/>
</dbReference>
<dbReference type="Pfam" id="PF09087">
    <property type="entry name" value="Cyc-maltodext_N"/>
    <property type="match status" value="1"/>
</dbReference>
<keyword evidence="2" id="KW-0326">Glycosidase</keyword>
<name>A0ABU4S1L6_9GAMM</name>
<comment type="caution">
    <text evidence="5">The sequence shown here is derived from an EMBL/GenBank/DDBJ whole genome shotgun (WGS) entry which is preliminary data.</text>
</comment>
<dbReference type="SUPFAM" id="SSF51011">
    <property type="entry name" value="Glycosyl hydrolase domain"/>
    <property type="match status" value="1"/>
</dbReference>
<evidence type="ECO:0000256" key="1">
    <source>
        <dbReference type="ARBA" id="ARBA00022801"/>
    </source>
</evidence>
<dbReference type="Gene3D" id="2.60.40.10">
    <property type="entry name" value="Immunoglobulins"/>
    <property type="match status" value="1"/>
</dbReference>
<dbReference type="InterPro" id="IPR006047">
    <property type="entry name" value="GH13_cat_dom"/>
</dbReference>
<dbReference type="CDD" id="cd11340">
    <property type="entry name" value="AmyAc_bac_CMD_like_3"/>
    <property type="match status" value="1"/>
</dbReference>
<keyword evidence="1 5" id="KW-0378">Hydrolase</keyword>
<dbReference type="SUPFAM" id="SSF51445">
    <property type="entry name" value="(Trans)glycosidases"/>
    <property type="match status" value="1"/>
</dbReference>
<dbReference type="Pfam" id="PF10438">
    <property type="entry name" value="Cyc-maltodext_C"/>
    <property type="match status" value="1"/>
</dbReference>
<dbReference type="InterPro" id="IPR013780">
    <property type="entry name" value="Glyco_hydro_b"/>
</dbReference>
<dbReference type="Gene3D" id="3.20.20.80">
    <property type="entry name" value="Glycosidases"/>
    <property type="match status" value="1"/>
</dbReference>
<feature type="signal peptide" evidence="3">
    <location>
        <begin position="1"/>
        <end position="21"/>
    </location>
</feature>
<keyword evidence="6" id="KW-1185">Reference proteome</keyword>
<evidence type="ECO:0000256" key="2">
    <source>
        <dbReference type="ARBA" id="ARBA00023295"/>
    </source>
</evidence>
<dbReference type="SMART" id="SM00642">
    <property type="entry name" value="Aamy"/>
    <property type="match status" value="1"/>
</dbReference>
<reference evidence="5 6" key="1">
    <citation type="submission" date="2023-11" db="EMBL/GenBank/DDBJ databases">
        <title>Gilvimarinus fulvus sp. nov., isolated from the surface of Kelp.</title>
        <authorList>
            <person name="Sun Y.Y."/>
            <person name="Gong Y."/>
            <person name="Du Z.J."/>
        </authorList>
    </citation>
    <scope>NUCLEOTIDE SEQUENCE [LARGE SCALE GENOMIC DNA]</scope>
    <source>
        <strain evidence="5 6">SDUM040013</strain>
    </source>
</reference>
<dbReference type="Proteomes" id="UP001273505">
    <property type="component" value="Unassembled WGS sequence"/>
</dbReference>
<dbReference type="InterPro" id="IPR015171">
    <property type="entry name" value="Cyc-maltodext_N"/>
</dbReference>
<dbReference type="SUPFAM" id="SSF81296">
    <property type="entry name" value="E set domains"/>
    <property type="match status" value="1"/>
</dbReference>
<dbReference type="GO" id="GO:0016787">
    <property type="term" value="F:hydrolase activity"/>
    <property type="evidence" value="ECO:0007669"/>
    <property type="project" value="UniProtKB-KW"/>
</dbReference>
<dbReference type="Gene3D" id="2.60.40.1180">
    <property type="entry name" value="Golgi alpha-mannosidase II"/>
    <property type="match status" value="1"/>
</dbReference>
<evidence type="ECO:0000256" key="3">
    <source>
        <dbReference type="SAM" id="SignalP"/>
    </source>
</evidence>
<protein>
    <submittedName>
        <fullName evidence="5">Glycoside hydrolase family 13 protein</fullName>
    </submittedName>
</protein>
<proteinExistence type="predicted"/>